<dbReference type="Pfam" id="PF00211">
    <property type="entry name" value="Guanylate_cyc"/>
    <property type="match status" value="1"/>
</dbReference>
<dbReference type="Pfam" id="PF00233">
    <property type="entry name" value="PDEase_I"/>
    <property type="match status" value="1"/>
</dbReference>
<dbReference type="GO" id="GO:0070482">
    <property type="term" value="P:response to oxygen levels"/>
    <property type="evidence" value="ECO:0007669"/>
    <property type="project" value="TreeGrafter"/>
</dbReference>
<keyword evidence="5" id="KW-1185">Reference proteome</keyword>
<dbReference type="SMART" id="SM00044">
    <property type="entry name" value="CYCc"/>
    <property type="match status" value="1"/>
</dbReference>
<dbReference type="InterPro" id="IPR001054">
    <property type="entry name" value="A/G_cyclase"/>
</dbReference>
<proteinExistence type="predicted"/>
<dbReference type="CDD" id="cd07302">
    <property type="entry name" value="CHD"/>
    <property type="match status" value="1"/>
</dbReference>
<evidence type="ECO:0000256" key="2">
    <source>
        <dbReference type="SAM" id="Phobius"/>
    </source>
</evidence>
<feature type="compositionally biased region" description="Basic and acidic residues" evidence="1">
    <location>
        <begin position="86"/>
        <end position="104"/>
    </location>
</feature>
<reference evidence="4" key="2">
    <citation type="submission" date="2021-04" db="EMBL/GenBank/DDBJ databases">
        <authorList>
            <person name="Podell S."/>
        </authorList>
    </citation>
    <scope>NUCLEOTIDE SEQUENCE</scope>
    <source>
        <strain evidence="4">Hildebrandi</strain>
    </source>
</reference>
<protein>
    <submittedName>
        <fullName evidence="4">Adenylate/guanylate cyclase</fullName>
    </submittedName>
</protein>
<evidence type="ECO:0000259" key="3">
    <source>
        <dbReference type="PROSITE" id="PS50125"/>
    </source>
</evidence>
<dbReference type="GO" id="GO:0004114">
    <property type="term" value="F:3',5'-cyclic-nucleotide phosphodiesterase activity"/>
    <property type="evidence" value="ECO:0007669"/>
    <property type="project" value="InterPro"/>
</dbReference>
<evidence type="ECO:0000256" key="1">
    <source>
        <dbReference type="SAM" id="MobiDB-lite"/>
    </source>
</evidence>
<dbReference type="PROSITE" id="PS50125">
    <property type="entry name" value="GUANYLATE_CYCLASE_2"/>
    <property type="match status" value="1"/>
</dbReference>
<dbReference type="PANTHER" id="PTHR45655">
    <property type="entry name" value="GUANYLATE CYCLASE SOLUBLE SUBUNIT BETA-2"/>
    <property type="match status" value="1"/>
</dbReference>
<dbReference type="AlphaFoldDB" id="A0A9K3KPP2"/>
<feature type="transmembrane region" description="Helical" evidence="2">
    <location>
        <begin position="538"/>
        <end position="558"/>
    </location>
</feature>
<reference evidence="4" key="1">
    <citation type="journal article" date="2021" name="Sci. Rep.">
        <title>Diploid genomic architecture of Nitzschia inconspicua, an elite biomass production diatom.</title>
        <authorList>
            <person name="Oliver A."/>
            <person name="Podell S."/>
            <person name="Pinowska A."/>
            <person name="Traller J.C."/>
            <person name="Smith S.R."/>
            <person name="McClure R."/>
            <person name="Beliaev A."/>
            <person name="Bohutskyi P."/>
            <person name="Hill E.A."/>
            <person name="Rabines A."/>
            <person name="Zheng H."/>
            <person name="Allen L.Z."/>
            <person name="Kuo A."/>
            <person name="Grigoriev I.V."/>
            <person name="Allen A.E."/>
            <person name="Hazlebeck D."/>
            <person name="Allen E.E."/>
        </authorList>
    </citation>
    <scope>NUCLEOTIDE SEQUENCE</scope>
    <source>
        <strain evidence="4">Hildebrandi</strain>
    </source>
</reference>
<keyword evidence="2" id="KW-1133">Transmembrane helix</keyword>
<feature type="region of interest" description="Disordered" evidence="1">
    <location>
        <begin position="75"/>
        <end position="133"/>
    </location>
</feature>
<evidence type="ECO:0000313" key="4">
    <source>
        <dbReference type="EMBL" id="KAG7347614.1"/>
    </source>
</evidence>
<keyword evidence="2" id="KW-0472">Membrane</keyword>
<evidence type="ECO:0000313" key="5">
    <source>
        <dbReference type="Proteomes" id="UP000693970"/>
    </source>
</evidence>
<dbReference type="GO" id="GO:0019934">
    <property type="term" value="P:cGMP-mediated signaling"/>
    <property type="evidence" value="ECO:0007669"/>
    <property type="project" value="TreeGrafter"/>
</dbReference>
<gene>
    <name evidence="4" type="ORF">IV203_016319</name>
</gene>
<name>A0A9K3KPP2_9STRA</name>
<dbReference type="EMBL" id="JAGRRH010000020">
    <property type="protein sequence ID" value="KAG7347614.1"/>
    <property type="molecule type" value="Genomic_DNA"/>
</dbReference>
<dbReference type="GO" id="GO:0008074">
    <property type="term" value="C:guanylate cyclase complex, soluble"/>
    <property type="evidence" value="ECO:0007669"/>
    <property type="project" value="TreeGrafter"/>
</dbReference>
<keyword evidence="2" id="KW-0812">Transmembrane</keyword>
<sequence length="1182" mass="131842">MDSNGSRCPLERSFMIVQKSRDMPREQQAAKVTSSIMIPCLKISSNSAAVPRPPSPPAASSNLVGENVVLQTRVSVSSASTHGRQSHRDGDENSRYDASDHTDESDGVGDDVGSGNIYCGEGKQKSIDTDTLDPEETKEARRILIVRILFSLLLISSTVGIACAVYFFIEAAEVREFENKYLSDADKLKESIGLALRSTLSSADSWAINYIAVQKAGNTSFPFVALPNFAIQAAKFKMMARAYAIGVSFIVSDAQRRDWERFTAQEGPSFVEEAWKLQSQDDTFQGSLDQYPIIREELFTNFPDLSTVPDGSGPYLVWWQNYPIVYNPISAAYNFHLLSFPTFQKLYNTTLTTKRPVLSGFNLVDPESDIGKVSVAYLENFVAESESASEPVTNLVYPILSQDLLDLSLDEESVDSLDLVGTIAIGMFWRELLRDILPETSEGIQVVTEEICATKEPAIFTYEINGATTTYLGLGDLSDVAYNYLESSFSMVELMEATTLSPGYRYTGIPLMETDCSIRMRIYPSSKTASSSYSSQSVAFTISSVLVFLFAGILFALYDLLVKKRQRKVAYIAARSSAIVADLFPKEVQTRLYEARDGLGKEKGKKHKNITWAASPTPEKGSSSIDSVVSDERNGDLSIADVYPSTTVMYAGIYGFARWSTNRDPKEVFDLLEALFGAFDEIANRQKIYKIENTGDTYVAACGVPRENVNHAVKMARFATDCRDRSVEILHNVNYVSDIRASKLFVRFGLASGPVAGGILRGQRARFQLFGLTTLNAELMERTGELGRIQATETTANLLCDAGKETWVNKRPDAVVGGDDTPLDTFWVQAKSCDSISTLSVETSASKTFSLPVPKERIVIWFSDTLRDILTELQMSRQDSGTERALPIDETMLQLQRQIRSFVEAIGSLYSDLPFHNFENAFHGATTLSKMLGQVTIDIPPVDRFSVMLAAMIREVDHPGIENDHLSKRGDAHPSGKSIIQLRAFELALTILSDEKYDKLRSFLCPTAEDFSYFSQLIQSCVIATDVMNPIVSSARKRRWEQTFACPIQNEDLENPGKAERKKTKVVLEHLMIVAHLSYTMRSWNFYTDWSIRLYQEMVSSFIEGKIPSDPADSWFNREMMLFDNIVLPLLDTLRDAGPCKAIGAELMTRAMDNRDQWKTKGKGMVINMRFEFTGEKRVHFA</sequence>
<dbReference type="Proteomes" id="UP000693970">
    <property type="component" value="Unassembled WGS sequence"/>
</dbReference>
<dbReference type="OrthoDB" id="2107370at2759"/>
<organism evidence="4 5">
    <name type="scientific">Nitzschia inconspicua</name>
    <dbReference type="NCBI Taxonomy" id="303405"/>
    <lineage>
        <taxon>Eukaryota</taxon>
        <taxon>Sar</taxon>
        <taxon>Stramenopiles</taxon>
        <taxon>Ochrophyta</taxon>
        <taxon>Bacillariophyta</taxon>
        <taxon>Bacillariophyceae</taxon>
        <taxon>Bacillariophycidae</taxon>
        <taxon>Bacillariales</taxon>
        <taxon>Bacillariaceae</taxon>
        <taxon>Nitzschia</taxon>
    </lineage>
</organism>
<dbReference type="GO" id="GO:0004383">
    <property type="term" value="F:guanylate cyclase activity"/>
    <property type="evidence" value="ECO:0007669"/>
    <property type="project" value="TreeGrafter"/>
</dbReference>
<comment type="caution">
    <text evidence="4">The sequence shown here is derived from an EMBL/GenBank/DDBJ whole genome shotgun (WGS) entry which is preliminary data.</text>
</comment>
<dbReference type="PANTHER" id="PTHR45655:SF13">
    <property type="entry name" value="SOLUBLE GUANYLATE CYCLASE GCY-32-RELATED"/>
    <property type="match status" value="1"/>
</dbReference>
<accession>A0A9K3KPP2</accession>
<feature type="transmembrane region" description="Helical" evidence="2">
    <location>
        <begin position="148"/>
        <end position="169"/>
    </location>
</feature>
<feature type="domain" description="Guanylate cyclase" evidence="3">
    <location>
        <begin position="647"/>
        <end position="781"/>
    </location>
</feature>
<dbReference type="InterPro" id="IPR002073">
    <property type="entry name" value="PDEase_catalytic_dom"/>
</dbReference>